<keyword evidence="1" id="KW-0813">Transport</keyword>
<protein>
    <submittedName>
        <fullName evidence="3">High-affinity branched-chain amino acid transport system permease protein LivH</fullName>
    </submittedName>
</protein>
<feature type="transmembrane region" description="Helical" evidence="2">
    <location>
        <begin position="126"/>
        <end position="145"/>
    </location>
</feature>
<evidence type="ECO:0000313" key="3">
    <source>
        <dbReference type="EMBL" id="KMQ80163.1"/>
    </source>
</evidence>
<sequence length="158" mass="16839">MTMGANPDAVLIAGAGTLLLIVAVHFAMVGLGIVMFGAEGSRTTAFSDATFNIGTVSISGQSLRVVGTAVVLIVTLYFYFDRSISGKALRATSVNRLGAQLVGIGMTQAVRLVGLLESYSSFWASAFIRIREVIVFTLIIPVLLWRSLANPHSDEDEE</sequence>
<dbReference type="EMBL" id="LELG01000146">
    <property type="protein sequence ID" value="KMQ80163.1"/>
    <property type="molecule type" value="Genomic_DNA"/>
</dbReference>
<feature type="transmembrane region" description="Helical" evidence="2">
    <location>
        <begin position="58"/>
        <end position="80"/>
    </location>
</feature>
<reference evidence="3 4" key="1">
    <citation type="submission" date="2015-06" db="EMBL/GenBank/DDBJ databases">
        <title>Comparative genomics of Burkholderia leaf nodule symbionts.</title>
        <authorList>
            <person name="Carlier A."/>
            <person name="Eberl L."/>
            <person name="Pinto-Carbo M."/>
        </authorList>
    </citation>
    <scope>NUCLEOTIDE SEQUENCE [LARGE SCALE GENOMIC DNA]</scope>
    <source>
        <strain evidence="3 4">UZHbot3</strain>
    </source>
</reference>
<dbReference type="PANTHER" id="PTHR11795">
    <property type="entry name" value="BRANCHED-CHAIN AMINO ACID TRANSPORT SYSTEM PERMEASE PROTEIN LIVH"/>
    <property type="match status" value="1"/>
</dbReference>
<comment type="caution">
    <text evidence="3">The sequence shown here is derived from an EMBL/GenBank/DDBJ whole genome shotgun (WGS) entry which is preliminary data.</text>
</comment>
<keyword evidence="2" id="KW-0472">Membrane</keyword>
<evidence type="ECO:0000313" key="4">
    <source>
        <dbReference type="Proteomes" id="UP000242951"/>
    </source>
</evidence>
<name>A0ABR5HLA2_9BURK</name>
<gene>
    <name evidence="3" type="ORF">BPMI_02880</name>
</gene>
<proteinExistence type="predicted"/>
<keyword evidence="2" id="KW-1133">Transmembrane helix</keyword>
<dbReference type="PANTHER" id="PTHR11795:SF450">
    <property type="entry name" value="ABC TRANSPORTER PERMEASE PROTEIN"/>
    <property type="match status" value="1"/>
</dbReference>
<keyword evidence="2" id="KW-0812">Transmembrane</keyword>
<keyword evidence="4" id="KW-1185">Reference proteome</keyword>
<accession>A0ABR5HLA2</accession>
<organism evidence="3 4">
    <name type="scientific">Candidatus Burkholderia pumila</name>
    <dbReference type="NCBI Taxonomy" id="1090375"/>
    <lineage>
        <taxon>Bacteria</taxon>
        <taxon>Pseudomonadati</taxon>
        <taxon>Pseudomonadota</taxon>
        <taxon>Betaproteobacteria</taxon>
        <taxon>Burkholderiales</taxon>
        <taxon>Burkholderiaceae</taxon>
        <taxon>Burkholderia</taxon>
    </lineage>
</organism>
<evidence type="ECO:0000256" key="2">
    <source>
        <dbReference type="SAM" id="Phobius"/>
    </source>
</evidence>
<dbReference type="InterPro" id="IPR052157">
    <property type="entry name" value="BCAA_transport_permease"/>
</dbReference>
<evidence type="ECO:0000256" key="1">
    <source>
        <dbReference type="ARBA" id="ARBA00022448"/>
    </source>
</evidence>
<dbReference type="Proteomes" id="UP000242951">
    <property type="component" value="Unassembled WGS sequence"/>
</dbReference>
<feature type="transmembrane region" description="Helical" evidence="2">
    <location>
        <begin position="12"/>
        <end position="38"/>
    </location>
</feature>